<feature type="compositionally biased region" description="Polar residues" evidence="5">
    <location>
        <begin position="863"/>
        <end position="902"/>
    </location>
</feature>
<dbReference type="EMBL" id="CP133618">
    <property type="protein sequence ID" value="WMV38662.1"/>
    <property type="molecule type" value="Genomic_DNA"/>
</dbReference>
<sequence>MENVPADGKSIGEIVCRGNTVMSGYLKDVKATKEAFKGGWFHTGDVAVKHPDGKGLFGYFLLLGSSFRDMDNYILTCFHHGGCVVGNPNPTYQREVDVFGVGIDKDHFSLVEFLSYTKDLGYTNVKGFYCEDNNELVQVTSDTQLLEFVKDLVDGDEFHVYVVHEVDELEELPAPNGLLPWFDTVDESVGINTEGTVENDSDLNGVDTELPRGNTNQNEAESDLPSSDTDVDVIPDEDDSDVDEELRSLRAERRNIRNPNLRKKRDREKKTITKEVPIGEAGVDRGFEDIGINKKDRYVGRLGGDEKYIDSSECDSDDSTDILDAEAVGGVDLPGRRKSKKVRYDNQCTVAIFELGMIFENAKEFRKALAKYAVEKNYQIKLRPNEAHKVRAKCKFKEKCKWLCYGAIDRDSGNFMIKNYYPIHKCLPSNKSKMCTTKFLASRFKDEITKQPSLMIWEIQELCREELGLKVGRTICYKAKMMILRENMGDWNMEFARLCDYAEVIKQTNPGSSVWVRMDRETVPGKNLFVYFYVCLDALKKGWKEGCRRIIGFDGCFLKGAFVDKETKHSWSFFINYLKEDLQLGTGQGLTGLQAAVGELLPNAEVRMCARHIWSNWSKRWKGEERRKQFWRCSKATFEVKYSEELYKMSRLGNEINDDLLHYPQVSWVRAFFQEHSKCDAVENNMCETFNSWILSCRHKSIITMLEEIRRKLMTRTVDMVKFADTWICDIAPMARLMLEENKEKSRACKVLWNADVGFEIGEGQYRHTVNLTNRVCSCRTWQLRGIPCQHAISALYHIEQEPEPLVEHWYRKDTFLKAYSHFIQPISNMKMWPETNNPRIEPPEPKQMLVDLQEIEERVGVHTSQPASHSSQFTAGQSSQGSCHPEPTSSFQPGPTRFNQPASTTSNSHASSTTVCGDTSRVKRARETAKTSQPPPFVDTSIPVTRGITSQLPTKTRQTARQKRGRVATGEDSTREGPTNGGSSNVGFGIYTSASGTQMLNPGTSSQRILPTGLSYKDASLTGIDLGFKPRGLRWKNKDAVTTSQLQQMTNKKKK</sequence>
<dbReference type="InterPro" id="IPR006564">
    <property type="entry name" value="Znf_PMZ"/>
</dbReference>
<dbReference type="SMART" id="SM00575">
    <property type="entry name" value="ZnF_PMZ"/>
    <property type="match status" value="1"/>
</dbReference>
<dbReference type="PANTHER" id="PTHR31973:SF197">
    <property type="entry name" value="SWIM-TYPE DOMAIN-CONTAINING PROTEIN"/>
    <property type="match status" value="1"/>
</dbReference>
<evidence type="ECO:0000256" key="2">
    <source>
        <dbReference type="ARBA" id="ARBA00022771"/>
    </source>
</evidence>
<feature type="compositionally biased region" description="Acidic residues" evidence="5">
    <location>
        <begin position="229"/>
        <end position="244"/>
    </location>
</feature>
<dbReference type="Pfam" id="PF04434">
    <property type="entry name" value="SWIM"/>
    <property type="match status" value="1"/>
</dbReference>
<evidence type="ECO:0000256" key="5">
    <source>
        <dbReference type="SAM" id="MobiDB-lite"/>
    </source>
</evidence>
<evidence type="ECO:0000313" key="8">
    <source>
        <dbReference type="Proteomes" id="UP001234989"/>
    </source>
</evidence>
<dbReference type="Pfam" id="PF03108">
    <property type="entry name" value="DBD_Tnp_Mut"/>
    <property type="match status" value="1"/>
</dbReference>
<evidence type="ECO:0000313" key="7">
    <source>
        <dbReference type="EMBL" id="WMV38662.1"/>
    </source>
</evidence>
<feature type="compositionally biased region" description="Polar residues" evidence="5">
    <location>
        <begin position="948"/>
        <end position="958"/>
    </location>
</feature>
<dbReference type="InterPro" id="IPR007527">
    <property type="entry name" value="Znf_SWIM"/>
</dbReference>
<dbReference type="AlphaFoldDB" id="A0AAF0U3J4"/>
<name>A0AAF0U3J4_SOLVR</name>
<dbReference type="InterPro" id="IPR058594">
    <property type="entry name" value="PB1-like_dom_pln"/>
</dbReference>
<keyword evidence="1" id="KW-0479">Metal-binding</keyword>
<keyword evidence="2 4" id="KW-0863">Zinc-finger</keyword>
<dbReference type="Proteomes" id="UP001234989">
    <property type="component" value="Chromosome 7"/>
</dbReference>
<dbReference type="PROSITE" id="PS50966">
    <property type="entry name" value="ZF_SWIM"/>
    <property type="match status" value="1"/>
</dbReference>
<keyword evidence="3" id="KW-0862">Zinc</keyword>
<feature type="region of interest" description="Disordered" evidence="5">
    <location>
        <begin position="861"/>
        <end position="987"/>
    </location>
</feature>
<dbReference type="GO" id="GO:0008270">
    <property type="term" value="F:zinc ion binding"/>
    <property type="evidence" value="ECO:0007669"/>
    <property type="project" value="UniProtKB-KW"/>
</dbReference>
<accession>A0AAF0U3J4</accession>
<gene>
    <name evidence="7" type="ORF">MTR67_032047</name>
</gene>
<proteinExistence type="predicted"/>
<dbReference type="InterPro" id="IPR042099">
    <property type="entry name" value="ANL_N_sf"/>
</dbReference>
<feature type="compositionally biased region" description="Polar residues" evidence="5">
    <location>
        <begin position="213"/>
        <end position="227"/>
    </location>
</feature>
<dbReference type="SUPFAM" id="SSF56801">
    <property type="entry name" value="Acetyl-CoA synthetase-like"/>
    <property type="match status" value="1"/>
</dbReference>
<dbReference type="InterPro" id="IPR004332">
    <property type="entry name" value="Transposase_MuDR"/>
</dbReference>
<evidence type="ECO:0000256" key="4">
    <source>
        <dbReference type="PROSITE-ProRule" id="PRU00325"/>
    </source>
</evidence>
<feature type="compositionally biased region" description="Low complexity" evidence="5">
    <location>
        <begin position="903"/>
        <end position="915"/>
    </location>
</feature>
<dbReference type="Gene3D" id="3.40.50.12780">
    <property type="entry name" value="N-terminal domain of ligase-like"/>
    <property type="match status" value="1"/>
</dbReference>
<keyword evidence="8" id="KW-1185">Reference proteome</keyword>
<evidence type="ECO:0000259" key="6">
    <source>
        <dbReference type="PROSITE" id="PS50966"/>
    </source>
</evidence>
<protein>
    <recommendedName>
        <fullName evidence="6">SWIM-type domain-containing protein</fullName>
    </recommendedName>
</protein>
<dbReference type="PANTHER" id="PTHR31973">
    <property type="entry name" value="POLYPROTEIN, PUTATIVE-RELATED"/>
    <property type="match status" value="1"/>
</dbReference>
<feature type="domain" description="SWIM-type" evidence="6">
    <location>
        <begin position="766"/>
        <end position="800"/>
    </location>
</feature>
<evidence type="ECO:0000256" key="3">
    <source>
        <dbReference type="ARBA" id="ARBA00022833"/>
    </source>
</evidence>
<organism evidence="7 8">
    <name type="scientific">Solanum verrucosum</name>
    <dbReference type="NCBI Taxonomy" id="315347"/>
    <lineage>
        <taxon>Eukaryota</taxon>
        <taxon>Viridiplantae</taxon>
        <taxon>Streptophyta</taxon>
        <taxon>Embryophyta</taxon>
        <taxon>Tracheophyta</taxon>
        <taxon>Spermatophyta</taxon>
        <taxon>Magnoliopsida</taxon>
        <taxon>eudicotyledons</taxon>
        <taxon>Gunneridae</taxon>
        <taxon>Pentapetalae</taxon>
        <taxon>asterids</taxon>
        <taxon>lamiids</taxon>
        <taxon>Solanales</taxon>
        <taxon>Solanaceae</taxon>
        <taxon>Solanoideae</taxon>
        <taxon>Solaneae</taxon>
        <taxon>Solanum</taxon>
    </lineage>
</organism>
<feature type="region of interest" description="Disordered" evidence="5">
    <location>
        <begin position="194"/>
        <end position="244"/>
    </location>
</feature>
<reference evidence="7" key="1">
    <citation type="submission" date="2023-08" db="EMBL/GenBank/DDBJ databases">
        <title>A de novo genome assembly of Solanum verrucosum Schlechtendal, a Mexican diploid species geographically isolated from the other diploid A-genome species in potato relatives.</title>
        <authorList>
            <person name="Hosaka K."/>
        </authorList>
    </citation>
    <scope>NUCLEOTIDE SEQUENCE</scope>
    <source>
        <tissue evidence="7">Young leaves</tissue>
    </source>
</reference>
<dbReference type="Pfam" id="PF26130">
    <property type="entry name" value="PB1-like"/>
    <property type="match status" value="1"/>
</dbReference>
<evidence type="ECO:0000256" key="1">
    <source>
        <dbReference type="ARBA" id="ARBA00022723"/>
    </source>
</evidence>